<comment type="caution">
    <text evidence="6">The sequence shown here is derived from an EMBL/GenBank/DDBJ whole genome shotgun (WGS) entry which is preliminary data.</text>
</comment>
<reference evidence="6 7" key="1">
    <citation type="journal article" date="2015" name="Stand. Genomic Sci.">
        <title>Genome sequence and description of the mosquitocidal and heavy metal tolerant strain Lysinibacillus sphaericus CBAM5.</title>
        <authorList>
            <person name="Pena-Montenegro T.D."/>
            <person name="Lozano L."/>
            <person name="Dussan J."/>
        </authorList>
    </citation>
    <scope>NUCLEOTIDE SEQUENCE [LARGE SCALE GENOMIC DNA]</scope>
    <source>
        <strain evidence="6">CBAM5</strain>
    </source>
</reference>
<evidence type="ECO:0000256" key="2">
    <source>
        <dbReference type="ARBA" id="ARBA00022692"/>
    </source>
</evidence>
<keyword evidence="4 5" id="KW-0472">Membrane</keyword>
<dbReference type="PANTHER" id="PTHR35529:SF2">
    <property type="entry name" value="SPORULATION PROTEIN YTAF-RELATED"/>
    <property type="match status" value="1"/>
</dbReference>
<sequence>MIGENGDWVLRRLSMHWITIILIGIAANLDNLGIGLAYGVKQVKIPILSNAVIAGMSMIVTYVAVTAGSTVVEYISPHTANLLGSLLLCVIGIWTLMSNNFSKQRIAGNPELFDEDKNLVISTREAMALGFVLSANCLAGGIAIGANGISAIWTVISIGVFSFVTVGVGSQCGALLAKTFIGRHSTAISGWLLLLIGILEMFAK</sequence>
<evidence type="ECO:0000256" key="5">
    <source>
        <dbReference type="SAM" id="Phobius"/>
    </source>
</evidence>
<gene>
    <name evidence="6" type="ORF">P799_02065</name>
</gene>
<protein>
    <submittedName>
        <fullName evidence="6">Membrane protein</fullName>
    </submittedName>
</protein>
<feature type="transmembrane region" description="Helical" evidence="5">
    <location>
        <begin position="152"/>
        <end position="177"/>
    </location>
</feature>
<evidence type="ECO:0000256" key="3">
    <source>
        <dbReference type="ARBA" id="ARBA00022989"/>
    </source>
</evidence>
<feature type="transmembrane region" description="Helical" evidence="5">
    <location>
        <begin position="126"/>
        <end position="146"/>
    </location>
</feature>
<evidence type="ECO:0000256" key="4">
    <source>
        <dbReference type="ARBA" id="ARBA00023136"/>
    </source>
</evidence>
<name>W7S819_LYSSH</name>
<dbReference type="AlphaFoldDB" id="W7S819"/>
<dbReference type="Pfam" id="PF02659">
    <property type="entry name" value="Mntp"/>
    <property type="match status" value="1"/>
</dbReference>
<keyword evidence="1" id="KW-1003">Cell membrane</keyword>
<dbReference type="EMBL" id="AYKQ01000007">
    <property type="protein sequence ID" value="EWH34351.1"/>
    <property type="molecule type" value="Genomic_DNA"/>
</dbReference>
<dbReference type="PANTHER" id="PTHR35529">
    <property type="entry name" value="MANGANESE EFFLUX PUMP MNTP-RELATED"/>
    <property type="match status" value="1"/>
</dbReference>
<dbReference type="HOGENOM" id="CLU_094526_2_0_9"/>
<dbReference type="InterPro" id="IPR003810">
    <property type="entry name" value="Mntp/YtaF"/>
</dbReference>
<feature type="transmembrane region" description="Helical" evidence="5">
    <location>
        <begin position="15"/>
        <end position="40"/>
    </location>
</feature>
<accession>W7S819</accession>
<evidence type="ECO:0000313" key="7">
    <source>
        <dbReference type="Proteomes" id="UP000023555"/>
    </source>
</evidence>
<feature type="transmembrane region" description="Helical" evidence="5">
    <location>
        <begin position="47"/>
        <end position="67"/>
    </location>
</feature>
<feature type="transmembrane region" description="Helical" evidence="5">
    <location>
        <begin position="79"/>
        <end position="97"/>
    </location>
</feature>
<feature type="transmembrane region" description="Helical" evidence="5">
    <location>
        <begin position="184"/>
        <end position="203"/>
    </location>
</feature>
<organism evidence="6 7">
    <name type="scientific">Lysinibacillus sphaericus CBAM5</name>
    <dbReference type="NCBI Taxonomy" id="1400869"/>
    <lineage>
        <taxon>Bacteria</taxon>
        <taxon>Bacillati</taxon>
        <taxon>Bacillota</taxon>
        <taxon>Bacilli</taxon>
        <taxon>Bacillales</taxon>
        <taxon>Bacillaceae</taxon>
        <taxon>Lysinibacillus</taxon>
    </lineage>
</organism>
<evidence type="ECO:0000313" key="6">
    <source>
        <dbReference type="EMBL" id="EWH34351.1"/>
    </source>
</evidence>
<evidence type="ECO:0000256" key="1">
    <source>
        <dbReference type="ARBA" id="ARBA00022475"/>
    </source>
</evidence>
<keyword evidence="2 5" id="KW-0812">Transmembrane</keyword>
<keyword evidence="3 5" id="KW-1133">Transmembrane helix</keyword>
<proteinExistence type="predicted"/>
<dbReference type="Proteomes" id="UP000023555">
    <property type="component" value="Unassembled WGS sequence"/>
</dbReference>